<dbReference type="CDD" id="cd13539">
    <property type="entry name" value="PBP2_AvModA"/>
    <property type="match status" value="1"/>
</dbReference>
<dbReference type="InParanoid" id="A0A2G4YQE6"/>
<evidence type="ECO:0000256" key="1">
    <source>
        <dbReference type="ARBA" id="ARBA00009175"/>
    </source>
</evidence>
<dbReference type="GO" id="GO:0030973">
    <property type="term" value="F:molybdate ion binding"/>
    <property type="evidence" value="ECO:0007669"/>
    <property type="project" value="InterPro"/>
</dbReference>
<keyword evidence="4" id="KW-0732">Signal</keyword>
<dbReference type="EMBL" id="PDEM01000024">
    <property type="protein sequence ID" value="PHZ84539.1"/>
    <property type="molecule type" value="Genomic_DNA"/>
</dbReference>
<dbReference type="Gene3D" id="3.40.190.10">
    <property type="entry name" value="Periplasmic binding protein-like II"/>
    <property type="match status" value="2"/>
</dbReference>
<dbReference type="FunFam" id="3.40.190.10:FF:000035">
    <property type="entry name" value="Molybdate ABC transporter substrate-binding protein"/>
    <property type="match status" value="1"/>
</dbReference>
<name>A0A2G4YQE6_9PROT</name>
<dbReference type="RefSeq" id="WP_099473583.1">
    <property type="nucleotide sequence ID" value="NZ_CP041025.1"/>
</dbReference>
<keyword evidence="8" id="KW-1185">Reference proteome</keyword>
<protein>
    <submittedName>
        <fullName evidence="7">Molybdate ABC transporter substrate-binding protein</fullName>
    </submittedName>
</protein>
<dbReference type="AlphaFoldDB" id="A0A2G4YQE6"/>
<dbReference type="FunCoup" id="A0A2G4YQE6">
    <property type="interactions" value="180"/>
</dbReference>
<evidence type="ECO:0000256" key="4">
    <source>
        <dbReference type="ARBA" id="ARBA00022729"/>
    </source>
</evidence>
<feature type="binding site" evidence="6">
    <location>
        <position position="60"/>
    </location>
    <ligand>
        <name>molybdate</name>
        <dbReference type="ChEBI" id="CHEBI:36264"/>
    </ligand>
</feature>
<dbReference type="OrthoDB" id="9785015at2"/>
<evidence type="ECO:0000256" key="5">
    <source>
        <dbReference type="ARBA" id="ARBA00062515"/>
    </source>
</evidence>
<dbReference type="Proteomes" id="UP000229730">
    <property type="component" value="Unassembled WGS sequence"/>
</dbReference>
<sequence>MRGGIWLFVLLTGMVAMMSTARAEQLTVAVASNFAPVMKAIIPSFEQQTGHQVKLIFASSGKIYAQIRHGAPYDMFFSADQKTPQALERDGKTLSGSRLTYAIGRLALWSPKTGLALNDGQILADDQIKKLAIANPRLAPYGLAAQEVLQALGLWDKVAPRLVRGENIAQTYHFVSSSNADLGFVALSQVRQNGAGTCWVIPDSLYSPLRQDAVILKHAGQNPAAPALLAYLQQPDVRRTLKAFGYRLPETKGDS</sequence>
<dbReference type="GO" id="GO:0046872">
    <property type="term" value="F:metal ion binding"/>
    <property type="evidence" value="ECO:0007669"/>
    <property type="project" value="UniProtKB-KW"/>
</dbReference>
<evidence type="ECO:0000256" key="6">
    <source>
        <dbReference type="PIRSR" id="PIRSR004846-1"/>
    </source>
</evidence>
<dbReference type="InterPro" id="IPR050682">
    <property type="entry name" value="ModA/WtpA"/>
</dbReference>
<comment type="caution">
    <text evidence="7">The sequence shown here is derived from an EMBL/GenBank/DDBJ whole genome shotgun (WGS) entry which is preliminary data.</text>
</comment>
<keyword evidence="3 6" id="KW-0479">Metal-binding</keyword>
<keyword evidence="2 6" id="KW-0500">Molybdenum</keyword>
<accession>A0A2G4YQE6</accession>
<reference evidence="7 8" key="1">
    <citation type="submission" date="2017-10" db="EMBL/GenBank/DDBJ databases">
        <title>Frigbacter circumglobatus gen. nov. sp. nov., isolated from sediment cultured in situ.</title>
        <authorList>
            <person name="Zhao Z."/>
        </authorList>
    </citation>
    <scope>NUCLEOTIDE SEQUENCE [LARGE SCALE GENOMIC DNA]</scope>
    <source>
        <strain evidence="7 8">ZYL</strain>
    </source>
</reference>
<gene>
    <name evidence="7" type="primary">modA</name>
    <name evidence="7" type="ORF">CRD36_12100</name>
</gene>
<organism evidence="7 8">
    <name type="scientific">Paremcibacter congregatus</name>
    <dbReference type="NCBI Taxonomy" id="2043170"/>
    <lineage>
        <taxon>Bacteria</taxon>
        <taxon>Pseudomonadati</taxon>
        <taxon>Pseudomonadota</taxon>
        <taxon>Alphaproteobacteria</taxon>
        <taxon>Emcibacterales</taxon>
        <taxon>Emcibacteraceae</taxon>
        <taxon>Paremcibacter</taxon>
    </lineage>
</organism>
<proteinExistence type="inferred from homology"/>
<evidence type="ECO:0000256" key="2">
    <source>
        <dbReference type="ARBA" id="ARBA00022505"/>
    </source>
</evidence>
<dbReference type="PANTHER" id="PTHR30632:SF14">
    <property type="entry name" value="TUNGSTATE_MOLYBDATE_CHROMATE-BINDING PROTEIN MODA"/>
    <property type="match status" value="1"/>
</dbReference>
<dbReference type="SUPFAM" id="SSF53850">
    <property type="entry name" value="Periplasmic binding protein-like II"/>
    <property type="match status" value="1"/>
</dbReference>
<dbReference type="PIRSF" id="PIRSF004846">
    <property type="entry name" value="ModA"/>
    <property type="match status" value="1"/>
</dbReference>
<dbReference type="NCBIfam" id="TIGR01256">
    <property type="entry name" value="modA"/>
    <property type="match status" value="1"/>
</dbReference>
<dbReference type="PANTHER" id="PTHR30632">
    <property type="entry name" value="MOLYBDATE-BINDING PERIPLASMIC PROTEIN"/>
    <property type="match status" value="1"/>
</dbReference>
<dbReference type="InterPro" id="IPR005950">
    <property type="entry name" value="ModA"/>
</dbReference>
<evidence type="ECO:0000313" key="7">
    <source>
        <dbReference type="EMBL" id="PHZ84539.1"/>
    </source>
</evidence>
<comment type="subunit">
    <text evidence="5">The complex is composed of two ATP-binding proteins (ModC), two transmembrane proteins (ModB) and a solute-binding protein (ModA).</text>
</comment>
<comment type="similarity">
    <text evidence="1">Belongs to the bacterial solute-binding protein ModA family.</text>
</comment>
<dbReference type="GO" id="GO:1901359">
    <property type="term" value="F:tungstate binding"/>
    <property type="evidence" value="ECO:0007669"/>
    <property type="project" value="UniProtKB-ARBA"/>
</dbReference>
<evidence type="ECO:0000256" key="3">
    <source>
        <dbReference type="ARBA" id="ARBA00022723"/>
    </source>
</evidence>
<evidence type="ECO:0000313" key="8">
    <source>
        <dbReference type="Proteomes" id="UP000229730"/>
    </source>
</evidence>
<dbReference type="GO" id="GO:0015689">
    <property type="term" value="P:molybdate ion transport"/>
    <property type="evidence" value="ECO:0007669"/>
    <property type="project" value="InterPro"/>
</dbReference>
<feature type="binding site" evidence="6">
    <location>
        <position position="168"/>
    </location>
    <ligand>
        <name>molybdate</name>
        <dbReference type="ChEBI" id="CHEBI:36264"/>
    </ligand>
</feature>
<dbReference type="Pfam" id="PF13531">
    <property type="entry name" value="SBP_bac_11"/>
    <property type="match status" value="1"/>
</dbReference>
<dbReference type="InterPro" id="IPR044084">
    <property type="entry name" value="AvModA-like_subst-bd"/>
</dbReference>